<organism evidence="1">
    <name type="scientific">marine metagenome</name>
    <dbReference type="NCBI Taxonomy" id="408172"/>
    <lineage>
        <taxon>unclassified sequences</taxon>
        <taxon>metagenomes</taxon>
        <taxon>ecological metagenomes</taxon>
    </lineage>
</organism>
<name>A0A382NYM0_9ZZZZ</name>
<dbReference type="PANTHER" id="PTHR40128:SF1">
    <property type="entry name" value="PHYTANOYL-COA HYDROXYLASE"/>
    <property type="match status" value="1"/>
</dbReference>
<proteinExistence type="predicted"/>
<gene>
    <name evidence="1" type="ORF">METZ01_LOCUS318309</name>
</gene>
<dbReference type="Pfam" id="PF05721">
    <property type="entry name" value="PhyH"/>
    <property type="match status" value="1"/>
</dbReference>
<dbReference type="EMBL" id="UINC01103231">
    <property type="protein sequence ID" value="SVC65455.1"/>
    <property type="molecule type" value="Genomic_DNA"/>
</dbReference>
<dbReference type="Gene3D" id="2.60.120.620">
    <property type="entry name" value="q2cbj1_9rhob like domain"/>
    <property type="match status" value="1"/>
</dbReference>
<reference evidence="1" key="1">
    <citation type="submission" date="2018-05" db="EMBL/GenBank/DDBJ databases">
        <authorList>
            <person name="Lanie J.A."/>
            <person name="Ng W.-L."/>
            <person name="Kazmierczak K.M."/>
            <person name="Andrzejewski T.M."/>
            <person name="Davidsen T.M."/>
            <person name="Wayne K.J."/>
            <person name="Tettelin H."/>
            <person name="Glass J.I."/>
            <person name="Rusch D."/>
            <person name="Podicherti R."/>
            <person name="Tsui H.-C.T."/>
            <person name="Winkler M.E."/>
        </authorList>
    </citation>
    <scope>NUCLEOTIDE SEQUENCE</scope>
</reference>
<dbReference type="PANTHER" id="PTHR40128">
    <property type="entry name" value="EXPRESSED PROTEIN"/>
    <property type="match status" value="1"/>
</dbReference>
<sequence>MTDISMEWIEFKVSNDALDDVEELRRRIDEDGYLFFRQLQDPGKLLALRREMLSVMQQGGWLVPGTDPIEGIANIDARCTEGDPEYTDVYHELYRLQSFHESAHWPEVLDVIEKIVGRPILPQPQKVARLWFPKYTDHTTPIHQDFVHFQGSMDNLTCWTPVGDCPSELGGLAVLRGSNRIKRVVDHHFSLGAGSLQVNITDHPELEDAWFSTDYQVGDTLIFPALTIHMALPNETDDRLRVSLDNRYQAIGDPIAEHMLEPHLSNFSPFGWEQVYRDWDSDELKYYWKRENMTVVPRDFSYSDSGFDEAIELARAGNSYARHHLARFVRRVPDSPEGRRADQLLREIDKHD</sequence>
<protein>
    <submittedName>
        <fullName evidence="1">Uncharacterized protein</fullName>
    </submittedName>
</protein>
<dbReference type="SUPFAM" id="SSF51197">
    <property type="entry name" value="Clavaminate synthase-like"/>
    <property type="match status" value="1"/>
</dbReference>
<accession>A0A382NYM0</accession>
<evidence type="ECO:0000313" key="1">
    <source>
        <dbReference type="EMBL" id="SVC65455.1"/>
    </source>
</evidence>
<dbReference type="InterPro" id="IPR008775">
    <property type="entry name" value="Phytyl_CoA_dOase-like"/>
</dbReference>
<dbReference type="AlphaFoldDB" id="A0A382NYM0"/>